<dbReference type="Proteomes" id="UP000829196">
    <property type="component" value="Unassembled WGS sequence"/>
</dbReference>
<dbReference type="OrthoDB" id="2431547at2759"/>
<dbReference type="EMBL" id="JAGYWB010000010">
    <property type="protein sequence ID" value="KAI0507265.1"/>
    <property type="molecule type" value="Genomic_DNA"/>
</dbReference>
<keyword evidence="3" id="KW-1185">Reference proteome</keyword>
<feature type="domain" description="Reverse transcriptase" evidence="1">
    <location>
        <begin position="2"/>
        <end position="63"/>
    </location>
</feature>
<dbReference type="InterPro" id="IPR053134">
    <property type="entry name" value="RNA-dir_DNA_polymerase"/>
</dbReference>
<gene>
    <name evidence="2" type="ORF">KFK09_013387</name>
</gene>
<dbReference type="CDD" id="cd01647">
    <property type="entry name" value="RT_LTR"/>
    <property type="match status" value="1"/>
</dbReference>
<dbReference type="AlphaFoldDB" id="A0A8T3B8P3"/>
<dbReference type="InterPro" id="IPR043502">
    <property type="entry name" value="DNA/RNA_pol_sf"/>
</dbReference>
<dbReference type="InterPro" id="IPR043128">
    <property type="entry name" value="Rev_trsase/Diguanyl_cyclase"/>
</dbReference>
<comment type="caution">
    <text evidence="2">The sequence shown here is derived from an EMBL/GenBank/DDBJ whole genome shotgun (WGS) entry which is preliminary data.</text>
</comment>
<name>A0A8T3B8P3_DENNO</name>
<reference evidence="2" key="1">
    <citation type="journal article" date="2022" name="Front. Genet.">
        <title>Chromosome-Scale Assembly of the Dendrobium nobile Genome Provides Insights Into the Molecular Mechanism of the Biosynthesis of the Medicinal Active Ingredient of Dendrobium.</title>
        <authorList>
            <person name="Xu Q."/>
            <person name="Niu S.-C."/>
            <person name="Li K.-L."/>
            <person name="Zheng P.-J."/>
            <person name="Zhang X.-J."/>
            <person name="Jia Y."/>
            <person name="Liu Y."/>
            <person name="Niu Y.-X."/>
            <person name="Yu L.-H."/>
            <person name="Chen D.-F."/>
            <person name="Zhang G.-Q."/>
        </authorList>
    </citation>
    <scope>NUCLEOTIDE SEQUENCE</scope>
    <source>
        <tissue evidence="2">Leaf</tissue>
    </source>
</reference>
<dbReference type="InterPro" id="IPR000477">
    <property type="entry name" value="RT_dom"/>
</dbReference>
<evidence type="ECO:0000259" key="1">
    <source>
        <dbReference type="Pfam" id="PF00078"/>
    </source>
</evidence>
<dbReference type="Gene3D" id="3.10.10.10">
    <property type="entry name" value="HIV Type 1 Reverse Transcriptase, subunit A, domain 1"/>
    <property type="match status" value="1"/>
</dbReference>
<dbReference type="SUPFAM" id="SSF56672">
    <property type="entry name" value="DNA/RNA polymerases"/>
    <property type="match status" value="1"/>
</dbReference>
<sequence>MCMDSRSINKITVKFRFLMPRMEDMLDKLAGANIFSKLDLRSGYHQIRIRPGDEWKTTFKTRHRLYE</sequence>
<proteinExistence type="predicted"/>
<dbReference type="Pfam" id="PF00078">
    <property type="entry name" value="RVT_1"/>
    <property type="match status" value="1"/>
</dbReference>
<evidence type="ECO:0000313" key="3">
    <source>
        <dbReference type="Proteomes" id="UP000829196"/>
    </source>
</evidence>
<organism evidence="2 3">
    <name type="scientific">Dendrobium nobile</name>
    <name type="common">Orchid</name>
    <dbReference type="NCBI Taxonomy" id="94219"/>
    <lineage>
        <taxon>Eukaryota</taxon>
        <taxon>Viridiplantae</taxon>
        <taxon>Streptophyta</taxon>
        <taxon>Embryophyta</taxon>
        <taxon>Tracheophyta</taxon>
        <taxon>Spermatophyta</taxon>
        <taxon>Magnoliopsida</taxon>
        <taxon>Liliopsida</taxon>
        <taxon>Asparagales</taxon>
        <taxon>Orchidaceae</taxon>
        <taxon>Epidendroideae</taxon>
        <taxon>Malaxideae</taxon>
        <taxon>Dendrobiinae</taxon>
        <taxon>Dendrobium</taxon>
    </lineage>
</organism>
<protein>
    <recommendedName>
        <fullName evidence="1">Reverse transcriptase domain-containing protein</fullName>
    </recommendedName>
</protein>
<dbReference type="PANTHER" id="PTHR24559">
    <property type="entry name" value="TRANSPOSON TY3-I GAG-POL POLYPROTEIN"/>
    <property type="match status" value="1"/>
</dbReference>
<evidence type="ECO:0000313" key="2">
    <source>
        <dbReference type="EMBL" id="KAI0507265.1"/>
    </source>
</evidence>
<dbReference type="SMR" id="A0A8T3B8P3"/>
<dbReference type="PANTHER" id="PTHR24559:SF450">
    <property type="entry name" value="RNA-DIRECTED DNA POLYMERASE HOMOLOG"/>
    <property type="match status" value="1"/>
</dbReference>
<accession>A0A8T3B8P3</accession>
<dbReference type="Gene3D" id="3.30.70.270">
    <property type="match status" value="1"/>
</dbReference>